<gene>
    <name evidence="1" type="ORF">ZHAS_00020815</name>
</gene>
<dbReference type="Proteomes" id="UP000030765">
    <property type="component" value="Unassembled WGS sequence"/>
</dbReference>
<dbReference type="EMBL" id="ATLV01025715">
    <property type="status" value="NOT_ANNOTATED_CDS"/>
    <property type="molecule type" value="Genomic_DNA"/>
</dbReference>
<reference evidence="2" key="2">
    <citation type="submission" date="2020-05" db="UniProtKB">
        <authorList>
            <consortium name="EnsemblMetazoa"/>
        </authorList>
    </citation>
    <scope>IDENTIFICATION</scope>
</reference>
<proteinExistence type="predicted"/>
<evidence type="ECO:0000313" key="1">
    <source>
        <dbReference type="EMBL" id="KFB52571.1"/>
    </source>
</evidence>
<evidence type="ECO:0000313" key="3">
    <source>
        <dbReference type="Proteomes" id="UP000030765"/>
    </source>
</evidence>
<dbReference type="EnsemblMetazoa" id="ASIC020815-RA">
    <property type="protein sequence ID" value="ASIC020815-PA"/>
    <property type="gene ID" value="ASIC020815"/>
</dbReference>
<dbReference type="AlphaFoldDB" id="A0A084WQS7"/>
<accession>A0A084WQS7</accession>
<reference evidence="1 3" key="1">
    <citation type="journal article" date="2014" name="BMC Genomics">
        <title>Genome sequence of Anopheles sinensis provides insight into genetics basis of mosquito competence for malaria parasites.</title>
        <authorList>
            <person name="Zhou D."/>
            <person name="Zhang D."/>
            <person name="Ding G."/>
            <person name="Shi L."/>
            <person name="Hou Q."/>
            <person name="Ye Y."/>
            <person name="Xu Y."/>
            <person name="Zhou H."/>
            <person name="Xiong C."/>
            <person name="Li S."/>
            <person name="Yu J."/>
            <person name="Hong S."/>
            <person name="Yu X."/>
            <person name="Zou P."/>
            <person name="Chen C."/>
            <person name="Chang X."/>
            <person name="Wang W."/>
            <person name="Lv Y."/>
            <person name="Sun Y."/>
            <person name="Ma L."/>
            <person name="Shen B."/>
            <person name="Zhu C."/>
        </authorList>
    </citation>
    <scope>NUCLEOTIDE SEQUENCE [LARGE SCALE GENOMIC DNA]</scope>
</reference>
<organism evidence="1">
    <name type="scientific">Anopheles sinensis</name>
    <name type="common">Mosquito</name>
    <dbReference type="NCBI Taxonomy" id="74873"/>
    <lineage>
        <taxon>Eukaryota</taxon>
        <taxon>Metazoa</taxon>
        <taxon>Ecdysozoa</taxon>
        <taxon>Arthropoda</taxon>
        <taxon>Hexapoda</taxon>
        <taxon>Insecta</taxon>
        <taxon>Pterygota</taxon>
        <taxon>Neoptera</taxon>
        <taxon>Endopterygota</taxon>
        <taxon>Diptera</taxon>
        <taxon>Nematocera</taxon>
        <taxon>Culicoidea</taxon>
        <taxon>Culicidae</taxon>
        <taxon>Anophelinae</taxon>
        <taxon>Anopheles</taxon>
    </lineage>
</organism>
<name>A0A084WQS7_ANOSI</name>
<sequence>MAATHRADIYRTQHTVRSVPASGAARQEVALSVVFPSAGRPQRLIRNKGVRPRPSCWSICIICIRGREPGNQTGSTHHRHDAVQCAVKEVGGFKRLVLHFS</sequence>
<dbReference type="VEuPathDB" id="VectorBase:ASIC020815"/>
<evidence type="ECO:0000313" key="2">
    <source>
        <dbReference type="EnsemblMetazoa" id="ASIC020815-PA"/>
    </source>
</evidence>
<protein>
    <submittedName>
        <fullName evidence="1 2">Sialidase-2 isoform X3</fullName>
    </submittedName>
</protein>
<keyword evidence="3" id="KW-1185">Reference proteome</keyword>
<dbReference type="EMBL" id="KE525398">
    <property type="protein sequence ID" value="KFB52571.1"/>
    <property type="molecule type" value="Genomic_DNA"/>
</dbReference>